<evidence type="ECO:0000256" key="1">
    <source>
        <dbReference type="SAM" id="SignalP"/>
    </source>
</evidence>
<evidence type="ECO:0000313" key="2">
    <source>
        <dbReference type="EMBL" id="TWJ18834.1"/>
    </source>
</evidence>
<feature type="chain" id="PRO_5022010111" evidence="1">
    <location>
        <begin position="21"/>
        <end position="549"/>
    </location>
</feature>
<dbReference type="InterPro" id="IPR038636">
    <property type="entry name" value="Wzi_sf"/>
</dbReference>
<comment type="caution">
    <text evidence="2">The sequence shown here is derived from an EMBL/GenBank/DDBJ whole genome shotgun (WGS) entry which is preliminary data.</text>
</comment>
<dbReference type="InterPro" id="IPR026950">
    <property type="entry name" value="Caps_assemb_Wzi"/>
</dbReference>
<keyword evidence="1" id="KW-0732">Signal</keyword>
<keyword evidence="3" id="KW-1185">Reference proteome</keyword>
<dbReference type="PROSITE" id="PS51257">
    <property type="entry name" value="PROKAR_LIPOPROTEIN"/>
    <property type="match status" value="1"/>
</dbReference>
<reference evidence="2 3" key="1">
    <citation type="submission" date="2019-07" db="EMBL/GenBank/DDBJ databases">
        <title>Genomic Encyclopedia of Archaeal and Bacterial Type Strains, Phase II (KMG-II): from individual species to whole genera.</title>
        <authorList>
            <person name="Goeker M."/>
        </authorList>
    </citation>
    <scope>NUCLEOTIDE SEQUENCE [LARGE SCALE GENOMIC DNA]</scope>
    <source>
        <strain evidence="2 3">ATCC BAA-1139</strain>
    </source>
</reference>
<dbReference type="Gene3D" id="2.40.160.130">
    <property type="entry name" value="Capsule assembly protein Wzi"/>
    <property type="match status" value="1"/>
</dbReference>
<dbReference type="Proteomes" id="UP000319449">
    <property type="component" value="Unassembled WGS sequence"/>
</dbReference>
<dbReference type="RefSeq" id="WP_246125851.1">
    <property type="nucleotide sequence ID" value="NZ_VLLN01000013.1"/>
</dbReference>
<dbReference type="AlphaFoldDB" id="A0A562VM40"/>
<name>A0A562VM40_9BACT</name>
<dbReference type="Pfam" id="PF14052">
    <property type="entry name" value="Caps_assemb_Wzi"/>
    <property type="match status" value="1"/>
</dbReference>
<sequence length="549" mass="60660">MSSSMRFMVTLITVALLACAAADCAAVSSANVSLDSPIYPYLEKLSGMGLITSDIWGIRPFSKAEVARLTLEAERNLPRFDGEAAVMATELVKRLKELVPRETTLRTTGAQPPLFDATPFASARLRYVYLDGVPRSYYRPVHDPGGDGVFGIGSGLRPDNPYPSPVQQRGVEGTPLLEGNEGIRYRAGHNGQLQFSGEGYVASYATALLEPLLLSREGDGSTVLLNKGYLKLGGGALELEVGRDADWIGPGNRTAITLSNNPRNLDQIKLSSPEPIRLKYLGNFKYTLIVSRLDHTVTDGQERQPWFYAVKLAAKPLETLEIGFNLGRQQGGPGVNNSLHYWVNGLLGGTNSDNSNSVAGIDLRWRIPWLRNTILYGEFSGEDTAAFWPIVESYVAGIYIPNLTVDGKNELRFEYYLGNSILSNNGTFPEGYMYRGMNLGPFEGGASQQLFWRYAHYFSPRSNLSLDYIHSERGNLGRVKANNQGDFDPNGVMQAVERANTVRAAWNFPLYGDFDLGLLYGWEHIDNFNLVGGVTQTNQLFKVDLAYRY</sequence>
<feature type="signal peptide" evidence="1">
    <location>
        <begin position="1"/>
        <end position="20"/>
    </location>
</feature>
<accession>A0A562VM40</accession>
<proteinExistence type="predicted"/>
<organism evidence="2 3">
    <name type="scientific">Geobacter argillaceus</name>
    <dbReference type="NCBI Taxonomy" id="345631"/>
    <lineage>
        <taxon>Bacteria</taxon>
        <taxon>Pseudomonadati</taxon>
        <taxon>Thermodesulfobacteriota</taxon>
        <taxon>Desulfuromonadia</taxon>
        <taxon>Geobacterales</taxon>
        <taxon>Geobacteraceae</taxon>
        <taxon>Geobacter</taxon>
    </lineage>
</organism>
<protein>
    <submittedName>
        <fullName evidence="2">Capsule assembly protein Wzi</fullName>
    </submittedName>
</protein>
<evidence type="ECO:0000313" key="3">
    <source>
        <dbReference type="Proteomes" id="UP000319449"/>
    </source>
</evidence>
<gene>
    <name evidence="2" type="ORF">JN12_02283</name>
</gene>
<dbReference type="EMBL" id="VLLN01000013">
    <property type="protein sequence ID" value="TWJ18834.1"/>
    <property type="molecule type" value="Genomic_DNA"/>
</dbReference>